<comment type="caution">
    <text evidence="1">The sequence shown here is derived from an EMBL/GenBank/DDBJ whole genome shotgun (WGS) entry which is preliminary data.</text>
</comment>
<evidence type="ECO:0000313" key="2">
    <source>
        <dbReference type="Proteomes" id="UP000299102"/>
    </source>
</evidence>
<reference evidence="1 2" key="1">
    <citation type="journal article" date="2019" name="Commun. Biol.">
        <title>The bagworm genome reveals a unique fibroin gene that provides high tensile strength.</title>
        <authorList>
            <person name="Kono N."/>
            <person name="Nakamura H."/>
            <person name="Ohtoshi R."/>
            <person name="Tomita M."/>
            <person name="Numata K."/>
            <person name="Arakawa K."/>
        </authorList>
    </citation>
    <scope>NUCLEOTIDE SEQUENCE [LARGE SCALE GENOMIC DNA]</scope>
</reference>
<dbReference type="AlphaFoldDB" id="A0A4C1TDR5"/>
<proteinExistence type="predicted"/>
<name>A0A4C1TDR5_EUMVA</name>
<dbReference type="EMBL" id="BGZK01000051">
    <property type="protein sequence ID" value="GBP12356.1"/>
    <property type="molecule type" value="Genomic_DNA"/>
</dbReference>
<gene>
    <name evidence="1" type="ORF">EVAR_75788_1</name>
</gene>
<evidence type="ECO:0000313" key="1">
    <source>
        <dbReference type="EMBL" id="GBP12356.1"/>
    </source>
</evidence>
<keyword evidence="2" id="KW-1185">Reference proteome</keyword>
<sequence>MIRALPLIGTEAKQPDSLLLGDPSHLDRPAEVAHLLLARSRLFATEKIANTRVLDRGSTKAYDVYANRPTARDWP</sequence>
<accession>A0A4C1TDR5</accession>
<dbReference type="Proteomes" id="UP000299102">
    <property type="component" value="Unassembled WGS sequence"/>
</dbReference>
<organism evidence="1 2">
    <name type="scientific">Eumeta variegata</name>
    <name type="common">Bagworm moth</name>
    <name type="synonym">Eumeta japonica</name>
    <dbReference type="NCBI Taxonomy" id="151549"/>
    <lineage>
        <taxon>Eukaryota</taxon>
        <taxon>Metazoa</taxon>
        <taxon>Ecdysozoa</taxon>
        <taxon>Arthropoda</taxon>
        <taxon>Hexapoda</taxon>
        <taxon>Insecta</taxon>
        <taxon>Pterygota</taxon>
        <taxon>Neoptera</taxon>
        <taxon>Endopterygota</taxon>
        <taxon>Lepidoptera</taxon>
        <taxon>Glossata</taxon>
        <taxon>Ditrysia</taxon>
        <taxon>Tineoidea</taxon>
        <taxon>Psychidae</taxon>
        <taxon>Oiketicinae</taxon>
        <taxon>Eumeta</taxon>
    </lineage>
</organism>
<protein>
    <submittedName>
        <fullName evidence="1">Uncharacterized protein</fullName>
    </submittedName>
</protein>